<accession>A0A1S0TJV6</accession>
<dbReference type="GO" id="GO:0051082">
    <property type="term" value="F:unfolded protein binding"/>
    <property type="evidence" value="ECO:0007669"/>
    <property type="project" value="TreeGrafter"/>
</dbReference>
<evidence type="ECO:0000259" key="3">
    <source>
        <dbReference type="PROSITE" id="PS01031"/>
    </source>
</evidence>
<dbReference type="EMBL" id="JH712119">
    <property type="protein sequence ID" value="EFO15278.1"/>
    <property type="molecule type" value="Genomic_DNA"/>
</dbReference>
<dbReference type="CDD" id="cd06526">
    <property type="entry name" value="metazoan_ACD"/>
    <property type="match status" value="1"/>
</dbReference>
<gene>
    <name evidence="4" type="ORF">LOAG_13233</name>
</gene>
<dbReference type="PANTHER" id="PTHR45640:SF35">
    <property type="entry name" value="HEAT SHOCK PROTEIN HSP-12.2"/>
    <property type="match status" value="1"/>
</dbReference>
<evidence type="ECO:0000256" key="2">
    <source>
        <dbReference type="RuleBase" id="RU003616"/>
    </source>
</evidence>
<dbReference type="GO" id="GO:0042026">
    <property type="term" value="P:protein refolding"/>
    <property type="evidence" value="ECO:0007669"/>
    <property type="project" value="TreeGrafter"/>
</dbReference>
<sequence length="118" mass="13584">MTEINVSLPDRSKKINQWDWPLNKDDGKVKVVNTKEKFEVVLEAVYFQPKEIEVKVIDDHLVVHCLRDPKDGSDIKREIGRSYNLPSDVDIQTLKSKLTSKGHLVITADKKNKIFTHS</sequence>
<keyword evidence="4" id="KW-0346">Stress response</keyword>
<evidence type="ECO:0000313" key="4">
    <source>
        <dbReference type="EMBL" id="EFO15278.1"/>
    </source>
</evidence>
<proteinExistence type="inferred from homology"/>
<protein>
    <submittedName>
        <fullName evidence="4">Small heat shock protein</fullName>
    </submittedName>
</protein>
<comment type="similarity">
    <text evidence="1 2">Belongs to the small heat shock protein (HSP20) family.</text>
</comment>
<dbReference type="PROSITE" id="PS01031">
    <property type="entry name" value="SHSP"/>
    <property type="match status" value="1"/>
</dbReference>
<dbReference type="PRINTS" id="PR00299">
    <property type="entry name" value="ACRYSTALLIN"/>
</dbReference>
<dbReference type="PANTHER" id="PTHR45640">
    <property type="entry name" value="HEAT SHOCK PROTEIN HSP-12.2-RELATED"/>
    <property type="match status" value="1"/>
</dbReference>
<dbReference type="Gene3D" id="2.60.40.790">
    <property type="match status" value="1"/>
</dbReference>
<dbReference type="InterPro" id="IPR001436">
    <property type="entry name" value="Alpha-crystallin/sHSP_animal"/>
</dbReference>
<dbReference type="InterPro" id="IPR008978">
    <property type="entry name" value="HSP20-like_chaperone"/>
</dbReference>
<dbReference type="OMA" id="HMDHEAR"/>
<dbReference type="SUPFAM" id="SSF49764">
    <property type="entry name" value="HSP20-like chaperones"/>
    <property type="match status" value="1"/>
</dbReference>
<dbReference type="AlphaFoldDB" id="A0A1S0TJV6"/>
<dbReference type="InterPro" id="IPR002068">
    <property type="entry name" value="A-crystallin/Hsp20_dom"/>
</dbReference>
<dbReference type="GO" id="GO:0009408">
    <property type="term" value="P:response to heat"/>
    <property type="evidence" value="ECO:0007669"/>
    <property type="project" value="TreeGrafter"/>
</dbReference>
<organism evidence="4">
    <name type="scientific">Loa loa</name>
    <name type="common">Eye worm</name>
    <name type="synonym">Filaria loa</name>
    <dbReference type="NCBI Taxonomy" id="7209"/>
    <lineage>
        <taxon>Eukaryota</taxon>
        <taxon>Metazoa</taxon>
        <taxon>Ecdysozoa</taxon>
        <taxon>Nematoda</taxon>
        <taxon>Chromadorea</taxon>
        <taxon>Rhabditida</taxon>
        <taxon>Spirurina</taxon>
        <taxon>Spiruromorpha</taxon>
        <taxon>Filarioidea</taxon>
        <taxon>Onchocercidae</taxon>
        <taxon>Loa</taxon>
    </lineage>
</organism>
<dbReference type="GO" id="GO:0005737">
    <property type="term" value="C:cytoplasm"/>
    <property type="evidence" value="ECO:0007669"/>
    <property type="project" value="TreeGrafter"/>
</dbReference>
<dbReference type="GeneID" id="9950705"/>
<dbReference type="Pfam" id="PF00011">
    <property type="entry name" value="HSP20"/>
    <property type="match status" value="1"/>
</dbReference>
<dbReference type="GO" id="GO:0005634">
    <property type="term" value="C:nucleus"/>
    <property type="evidence" value="ECO:0007669"/>
    <property type="project" value="TreeGrafter"/>
</dbReference>
<evidence type="ECO:0000256" key="1">
    <source>
        <dbReference type="PROSITE-ProRule" id="PRU00285"/>
    </source>
</evidence>
<feature type="domain" description="SHSP" evidence="3">
    <location>
        <begin position="20"/>
        <end position="118"/>
    </location>
</feature>
<dbReference type="KEGG" id="loa:LOAG_13233"/>
<dbReference type="RefSeq" id="XP_003148790.1">
    <property type="nucleotide sequence ID" value="XM_003148742.1"/>
</dbReference>
<dbReference type="CTD" id="9950705"/>
<dbReference type="OrthoDB" id="1431247at2759"/>
<dbReference type="InParanoid" id="A0A1S0TJV6"/>
<name>A0A1S0TJV6_LOALO</name>
<reference evidence="4" key="1">
    <citation type="submission" date="2012-04" db="EMBL/GenBank/DDBJ databases">
        <title>The Genome Sequence of Loa loa.</title>
        <authorList>
            <consortium name="The Broad Institute Genome Sequencing Platform"/>
            <consortium name="Broad Institute Genome Sequencing Center for Infectious Disease"/>
            <person name="Nutman T.B."/>
            <person name="Fink D.L."/>
            <person name="Russ C."/>
            <person name="Young S."/>
            <person name="Zeng Q."/>
            <person name="Gargeya S."/>
            <person name="Alvarado L."/>
            <person name="Berlin A."/>
            <person name="Chapman S.B."/>
            <person name="Chen Z."/>
            <person name="Freedman E."/>
            <person name="Gellesch M."/>
            <person name="Goldberg J."/>
            <person name="Griggs A."/>
            <person name="Gujja S."/>
            <person name="Heilman E.R."/>
            <person name="Heiman D."/>
            <person name="Howarth C."/>
            <person name="Mehta T."/>
            <person name="Neiman D."/>
            <person name="Pearson M."/>
            <person name="Roberts A."/>
            <person name="Saif S."/>
            <person name="Shea T."/>
            <person name="Shenoy N."/>
            <person name="Sisk P."/>
            <person name="Stolte C."/>
            <person name="Sykes S."/>
            <person name="White J."/>
            <person name="Yandava C."/>
            <person name="Haas B."/>
            <person name="Henn M.R."/>
            <person name="Nusbaum C."/>
            <person name="Birren B."/>
        </authorList>
    </citation>
    <scope>NUCLEOTIDE SEQUENCE [LARGE SCALE GENOMIC DNA]</scope>
</reference>